<reference evidence="1" key="1">
    <citation type="submission" date="2023-07" db="EMBL/GenBank/DDBJ databases">
        <authorList>
            <consortium name="CYATHOMIX"/>
        </authorList>
    </citation>
    <scope>NUCLEOTIDE SEQUENCE</scope>
    <source>
        <strain evidence="1">N/A</strain>
    </source>
</reference>
<protein>
    <submittedName>
        <fullName evidence="1">Uncharacterized protein</fullName>
    </submittedName>
</protein>
<comment type="caution">
    <text evidence="1">The sequence shown here is derived from an EMBL/GenBank/DDBJ whole genome shotgun (WGS) entry which is preliminary data.</text>
</comment>
<evidence type="ECO:0000313" key="2">
    <source>
        <dbReference type="Proteomes" id="UP001176961"/>
    </source>
</evidence>
<dbReference type="EMBL" id="CATQJL010000001">
    <property type="protein sequence ID" value="CAJ0590848.1"/>
    <property type="molecule type" value="Genomic_DNA"/>
</dbReference>
<sequence length="302" mass="34022">MPLKRIEKYARVRNGYSPVKSVKKIPVTYRDLMELFLSAKTSLTPMILSKMSELCGTRDADTFERKYALFLLQLRENGEDAIVQYFERNCVRVDSLVDLLINIVSAMEEGKRIKMARGLREGCHRLSGQHRRHNNGIRLFCDDGITSEIESVGKWLIHDRERTYRIEEKENSCTCDKILNNHCYKCGACGYSFRCSCLDDSTVGVSCIHAHIALTYSGQGRREYEGLESNDRMAETATIPALGILEPEVETLTAAEVETLMSPPQASSEAEVEGVSMSMTEIADTCKKLTHTINAVRCILFG</sequence>
<dbReference type="Proteomes" id="UP001176961">
    <property type="component" value="Unassembled WGS sequence"/>
</dbReference>
<organism evidence="1 2">
    <name type="scientific">Cylicocyclus nassatus</name>
    <name type="common">Nematode worm</name>
    <dbReference type="NCBI Taxonomy" id="53992"/>
    <lineage>
        <taxon>Eukaryota</taxon>
        <taxon>Metazoa</taxon>
        <taxon>Ecdysozoa</taxon>
        <taxon>Nematoda</taxon>
        <taxon>Chromadorea</taxon>
        <taxon>Rhabditida</taxon>
        <taxon>Rhabditina</taxon>
        <taxon>Rhabditomorpha</taxon>
        <taxon>Strongyloidea</taxon>
        <taxon>Strongylidae</taxon>
        <taxon>Cylicocyclus</taxon>
    </lineage>
</organism>
<gene>
    <name evidence="1" type="ORF">CYNAS_LOCUS2831</name>
</gene>
<evidence type="ECO:0000313" key="1">
    <source>
        <dbReference type="EMBL" id="CAJ0590848.1"/>
    </source>
</evidence>
<dbReference type="AlphaFoldDB" id="A0AA36DQJ3"/>
<accession>A0AA36DQJ3</accession>
<keyword evidence="2" id="KW-1185">Reference proteome</keyword>
<proteinExistence type="predicted"/>
<name>A0AA36DQJ3_CYLNA</name>